<proteinExistence type="inferred from homology"/>
<feature type="compositionally biased region" description="Low complexity" evidence="5">
    <location>
        <begin position="23"/>
        <end position="44"/>
    </location>
</feature>
<feature type="domain" description="HSF-type DNA-binding" evidence="6">
    <location>
        <begin position="423"/>
        <end position="517"/>
    </location>
</feature>
<dbReference type="GO" id="GO:0043565">
    <property type="term" value="F:sequence-specific DNA binding"/>
    <property type="evidence" value="ECO:0007669"/>
    <property type="project" value="InterPro"/>
</dbReference>
<feature type="compositionally biased region" description="Low complexity" evidence="5">
    <location>
        <begin position="403"/>
        <end position="424"/>
    </location>
</feature>
<dbReference type="PANTHER" id="PTHR10015:SF206">
    <property type="entry name" value="HSF-TYPE DNA-BINDING DOMAIN-CONTAINING PROTEIN"/>
    <property type="match status" value="1"/>
</dbReference>
<feature type="region of interest" description="Disordered" evidence="5">
    <location>
        <begin position="516"/>
        <end position="604"/>
    </location>
</feature>
<evidence type="ECO:0000256" key="5">
    <source>
        <dbReference type="SAM" id="MobiDB-lite"/>
    </source>
</evidence>
<feature type="compositionally biased region" description="Low complexity" evidence="5">
    <location>
        <begin position="89"/>
        <end position="110"/>
    </location>
</feature>
<accession>A0A7S4AW25</accession>
<feature type="compositionally biased region" description="Polar residues" evidence="5">
    <location>
        <begin position="111"/>
        <end position="120"/>
    </location>
</feature>
<gene>
    <name evidence="7" type="ORF">PAUS00366_LOCUS21685</name>
</gene>
<dbReference type="InterPro" id="IPR000232">
    <property type="entry name" value="HSF_DNA-bd"/>
</dbReference>
<dbReference type="EMBL" id="HBIX01032995">
    <property type="protein sequence ID" value="CAE0728901.1"/>
    <property type="molecule type" value="Transcribed_RNA"/>
</dbReference>
<feature type="compositionally biased region" description="Low complexity" evidence="5">
    <location>
        <begin position="571"/>
        <end position="604"/>
    </location>
</feature>
<evidence type="ECO:0000256" key="1">
    <source>
        <dbReference type="ARBA" id="ARBA00004123"/>
    </source>
</evidence>
<dbReference type="AlphaFoldDB" id="A0A7S4AW25"/>
<dbReference type="SUPFAM" id="SSF46785">
    <property type="entry name" value="Winged helix' DNA-binding domain"/>
    <property type="match status" value="1"/>
</dbReference>
<evidence type="ECO:0000256" key="4">
    <source>
        <dbReference type="RuleBase" id="RU004020"/>
    </source>
</evidence>
<name>A0A7S4AW25_9STRA</name>
<dbReference type="Gene3D" id="1.10.10.10">
    <property type="entry name" value="Winged helix-like DNA-binding domain superfamily/Winged helix DNA-binding domain"/>
    <property type="match status" value="1"/>
</dbReference>
<dbReference type="GO" id="GO:0005634">
    <property type="term" value="C:nucleus"/>
    <property type="evidence" value="ECO:0007669"/>
    <property type="project" value="UniProtKB-SubCell"/>
</dbReference>
<feature type="region of interest" description="Disordered" evidence="5">
    <location>
        <begin position="374"/>
        <end position="428"/>
    </location>
</feature>
<organism evidence="7">
    <name type="scientific">Pseudo-nitzschia australis</name>
    <dbReference type="NCBI Taxonomy" id="44445"/>
    <lineage>
        <taxon>Eukaryota</taxon>
        <taxon>Sar</taxon>
        <taxon>Stramenopiles</taxon>
        <taxon>Ochrophyta</taxon>
        <taxon>Bacillariophyta</taxon>
        <taxon>Bacillariophyceae</taxon>
        <taxon>Bacillariophycidae</taxon>
        <taxon>Bacillariales</taxon>
        <taxon>Bacillariaceae</taxon>
        <taxon>Pseudo-nitzschia</taxon>
    </lineage>
</organism>
<evidence type="ECO:0000259" key="6">
    <source>
        <dbReference type="SMART" id="SM00415"/>
    </source>
</evidence>
<comment type="similarity">
    <text evidence="4">Belongs to the HSF family.</text>
</comment>
<evidence type="ECO:0000313" key="7">
    <source>
        <dbReference type="EMBL" id="CAE0728901.1"/>
    </source>
</evidence>
<feature type="region of interest" description="Disordered" evidence="5">
    <location>
        <begin position="1"/>
        <end position="54"/>
    </location>
</feature>
<dbReference type="GO" id="GO:0003700">
    <property type="term" value="F:DNA-binding transcription factor activity"/>
    <property type="evidence" value="ECO:0007669"/>
    <property type="project" value="InterPro"/>
</dbReference>
<feature type="compositionally biased region" description="Polar residues" evidence="5">
    <location>
        <begin position="148"/>
        <end position="161"/>
    </location>
</feature>
<keyword evidence="2" id="KW-0238">DNA-binding</keyword>
<dbReference type="InterPro" id="IPR036390">
    <property type="entry name" value="WH_DNA-bd_sf"/>
</dbReference>
<feature type="compositionally biased region" description="Pro residues" evidence="5">
    <location>
        <begin position="339"/>
        <end position="352"/>
    </location>
</feature>
<dbReference type="SMART" id="SM00415">
    <property type="entry name" value="HSF"/>
    <property type="match status" value="1"/>
</dbReference>
<feature type="compositionally biased region" description="Polar residues" evidence="5">
    <location>
        <begin position="536"/>
        <end position="554"/>
    </location>
</feature>
<feature type="compositionally biased region" description="Polar residues" evidence="5">
    <location>
        <begin position="176"/>
        <end position="200"/>
    </location>
</feature>
<dbReference type="InterPro" id="IPR036388">
    <property type="entry name" value="WH-like_DNA-bd_sf"/>
</dbReference>
<dbReference type="Pfam" id="PF00447">
    <property type="entry name" value="HSF_DNA-bind"/>
    <property type="match status" value="1"/>
</dbReference>
<feature type="region of interest" description="Disordered" evidence="5">
    <location>
        <begin position="89"/>
        <end position="128"/>
    </location>
</feature>
<evidence type="ECO:0000256" key="3">
    <source>
        <dbReference type="ARBA" id="ARBA00023242"/>
    </source>
</evidence>
<feature type="region of interest" description="Disordered" evidence="5">
    <location>
        <begin position="302"/>
        <end position="352"/>
    </location>
</feature>
<reference evidence="7" key="1">
    <citation type="submission" date="2021-01" db="EMBL/GenBank/DDBJ databases">
        <authorList>
            <person name="Corre E."/>
            <person name="Pelletier E."/>
            <person name="Niang G."/>
            <person name="Scheremetjew M."/>
            <person name="Finn R."/>
            <person name="Kale V."/>
            <person name="Holt S."/>
            <person name="Cochrane G."/>
            <person name="Meng A."/>
            <person name="Brown T."/>
            <person name="Cohen L."/>
        </authorList>
    </citation>
    <scope>NUCLEOTIDE SEQUENCE</scope>
    <source>
        <strain evidence="7">10249 10 AB</strain>
    </source>
</reference>
<comment type="subcellular location">
    <subcellularLocation>
        <location evidence="1">Nucleus</location>
    </subcellularLocation>
</comment>
<dbReference type="PANTHER" id="PTHR10015">
    <property type="entry name" value="HEAT SHOCK TRANSCRIPTION FACTOR"/>
    <property type="match status" value="1"/>
</dbReference>
<sequence length="788" mass="82962">MLAARSGIKKEEDTDMTHLSLDQNLQQQHQQHQNQTHQHTPTTNSIKKEGSSTKWMNGSVATSVSAPSNITPSASAPNLPAMAAPLRQPSLLAPSPSSASLSAQSMHPSSNSLSSAQPAASTKHAQHGQPSLLGAQILHHSSASLGSQVLHPSNASLSSMHHGSPKNLHPPAMLPSSHSLGALSSHQPPSTLANQPAHASTSVLNPGAAVNAADSMDMSSLQSSIRDDMDAKLNELLSRHVGGEENNSSDKAAPDTRDQLRAMYLAGFRAANRHNPLQAPAPLPMPHPVNAYHQNSLRESFNRAQNGTGNENGCIDQQQQQHQQQQQPPQAGAQAVTPPSQPAVAPPPPPPAILVPVAGGMAAGVIKMQPGLSTSPGATAAFGTSPSLTRSSSMTRSQNRARGGSVSPALSSTSAASSSSTGHSNPFPRKLMEMLSKEDSNVVCWLPRGDAFMVRDPDLFVTDILPRYFRHTKLTSFQRQLNLYGFRRVTKGPDAGAYRHESFNRDHPDRCLQMKRTKQKGAGSPQLKPSPRSGPRSVNSSPLTTPGLSPQASPATLALDSPLGQQPTRLSLSSMQPQSQGQQRQAHFRSNSQSNPQSASAQPQTGLGILMNNSAAATTKAPATATNNQMFSTNLTPEQHGRLQADLVDREQQASSLAAAGLVAETVNYTQSATSVGQILQAPPTLVGMPVPSAAPLPSHSVNDRTTAQTHTHASVQANRAPAPAYGGVPHVESINWNLDVDSAGAMLSSGLDDIDMDFATLFDAEDQAYASEVVGAGGQMQQQPNAT</sequence>
<dbReference type="PRINTS" id="PR00056">
    <property type="entry name" value="HSFDOMAIN"/>
</dbReference>
<feature type="compositionally biased region" description="Polar residues" evidence="5">
    <location>
        <begin position="302"/>
        <end position="311"/>
    </location>
</feature>
<feature type="compositionally biased region" description="Low complexity" evidence="5">
    <location>
        <begin position="317"/>
        <end position="338"/>
    </location>
</feature>
<feature type="compositionally biased region" description="Polar residues" evidence="5">
    <location>
        <begin position="374"/>
        <end position="400"/>
    </location>
</feature>
<dbReference type="FunFam" id="1.10.10.10:FF:000479">
    <property type="entry name" value="Predicted protein"/>
    <property type="match status" value="1"/>
</dbReference>
<protein>
    <recommendedName>
        <fullName evidence="6">HSF-type DNA-binding domain-containing protein</fullName>
    </recommendedName>
</protein>
<feature type="region of interest" description="Disordered" evidence="5">
    <location>
        <begin position="148"/>
        <end position="200"/>
    </location>
</feature>
<evidence type="ECO:0000256" key="2">
    <source>
        <dbReference type="ARBA" id="ARBA00023125"/>
    </source>
</evidence>
<keyword evidence="3" id="KW-0539">Nucleus</keyword>